<gene>
    <name evidence="1" type="ORF">SDC9_15455</name>
</gene>
<proteinExistence type="predicted"/>
<accession>A0A644TTD2</accession>
<evidence type="ECO:0000313" key="1">
    <source>
        <dbReference type="EMBL" id="MPL69707.1"/>
    </source>
</evidence>
<organism evidence="1">
    <name type="scientific">bioreactor metagenome</name>
    <dbReference type="NCBI Taxonomy" id="1076179"/>
    <lineage>
        <taxon>unclassified sequences</taxon>
        <taxon>metagenomes</taxon>
        <taxon>ecological metagenomes</taxon>
    </lineage>
</organism>
<dbReference type="EMBL" id="VSSQ01000048">
    <property type="protein sequence ID" value="MPL69707.1"/>
    <property type="molecule type" value="Genomic_DNA"/>
</dbReference>
<dbReference type="AlphaFoldDB" id="A0A644TTD2"/>
<name>A0A644TTD2_9ZZZZ</name>
<sequence length="60" mass="6926">MDTGLIFRQDHGNRFKAGSFAYFDIIKTGNNEPRDRISGFNLFNIKGIRFIALFYLSFSS</sequence>
<protein>
    <submittedName>
        <fullName evidence="1">Uncharacterized protein</fullName>
    </submittedName>
</protein>
<comment type="caution">
    <text evidence="1">The sequence shown here is derived from an EMBL/GenBank/DDBJ whole genome shotgun (WGS) entry which is preliminary data.</text>
</comment>
<reference evidence="1" key="1">
    <citation type="submission" date="2019-08" db="EMBL/GenBank/DDBJ databases">
        <authorList>
            <person name="Kucharzyk K."/>
            <person name="Murdoch R.W."/>
            <person name="Higgins S."/>
            <person name="Loffler F."/>
        </authorList>
    </citation>
    <scope>NUCLEOTIDE SEQUENCE</scope>
</reference>